<reference evidence="1 2" key="1">
    <citation type="submission" date="2020-02" db="EMBL/GenBank/DDBJ databases">
        <authorList>
            <person name="Ferguson B K."/>
        </authorList>
    </citation>
    <scope>NUCLEOTIDE SEQUENCE [LARGE SCALE GENOMIC DNA]</scope>
</reference>
<name>A0A6H5I8X4_9HYME</name>
<dbReference type="OrthoDB" id="8117927at2759"/>
<accession>A0A6H5I8X4</accession>
<keyword evidence="2" id="KW-1185">Reference proteome</keyword>
<dbReference type="Proteomes" id="UP000479190">
    <property type="component" value="Unassembled WGS sequence"/>
</dbReference>
<proteinExistence type="predicted"/>
<dbReference type="AlphaFoldDB" id="A0A6H5I8X4"/>
<evidence type="ECO:0000313" key="1">
    <source>
        <dbReference type="EMBL" id="CAB0032130.1"/>
    </source>
</evidence>
<organism evidence="1 2">
    <name type="scientific">Trichogramma brassicae</name>
    <dbReference type="NCBI Taxonomy" id="86971"/>
    <lineage>
        <taxon>Eukaryota</taxon>
        <taxon>Metazoa</taxon>
        <taxon>Ecdysozoa</taxon>
        <taxon>Arthropoda</taxon>
        <taxon>Hexapoda</taxon>
        <taxon>Insecta</taxon>
        <taxon>Pterygota</taxon>
        <taxon>Neoptera</taxon>
        <taxon>Endopterygota</taxon>
        <taxon>Hymenoptera</taxon>
        <taxon>Apocrita</taxon>
        <taxon>Proctotrupomorpha</taxon>
        <taxon>Chalcidoidea</taxon>
        <taxon>Trichogrammatidae</taxon>
        <taxon>Trichogramma</taxon>
    </lineage>
</organism>
<dbReference type="EMBL" id="CADCXV010000667">
    <property type="protein sequence ID" value="CAB0032130.1"/>
    <property type="molecule type" value="Genomic_DNA"/>
</dbReference>
<gene>
    <name evidence="1" type="ORF">TBRA_LOCUS4077</name>
</gene>
<evidence type="ECO:0000313" key="2">
    <source>
        <dbReference type="Proteomes" id="UP000479190"/>
    </source>
</evidence>
<sequence length="258" mass="30191">MRNVQQRNVCSSTVRKQKNVRILFTFSTSRGRERENSRRSRRRRRIEIDYKSSIHIRGKLIKMYIWRKIATSLLLSSLTIGTMCEASPLARFHLKILRHPHVEEHGYAVEDLRSGNNLYHHPGNYNYQRIIPLPKLLRFSDGTIDESYDSHDRYSSPDFSNGLGEYLNNFDLTLIKSSILIYFVSFADYPDPLLLRGDAALRAVSYIYGRGQLYYSDVPHTRALLRLQAERRQNGLRDNLLSSLRPGSAWLDYYRPAY</sequence>
<protein>
    <submittedName>
        <fullName evidence="1">Uncharacterized protein</fullName>
    </submittedName>
</protein>